<organism evidence="2 3">
    <name type="scientific">Pisolithus microcarpus 441</name>
    <dbReference type="NCBI Taxonomy" id="765257"/>
    <lineage>
        <taxon>Eukaryota</taxon>
        <taxon>Fungi</taxon>
        <taxon>Dikarya</taxon>
        <taxon>Basidiomycota</taxon>
        <taxon>Agaricomycotina</taxon>
        <taxon>Agaricomycetes</taxon>
        <taxon>Agaricomycetidae</taxon>
        <taxon>Boletales</taxon>
        <taxon>Sclerodermatineae</taxon>
        <taxon>Pisolithaceae</taxon>
        <taxon>Pisolithus</taxon>
    </lineage>
</organism>
<feature type="transmembrane region" description="Helical" evidence="1">
    <location>
        <begin position="32"/>
        <end position="52"/>
    </location>
</feature>
<dbReference type="HOGENOM" id="CLU_143229_0_0_1"/>
<keyword evidence="1" id="KW-1133">Transmembrane helix</keyword>
<dbReference type="EMBL" id="KN833790">
    <property type="protein sequence ID" value="KIK19119.1"/>
    <property type="molecule type" value="Genomic_DNA"/>
</dbReference>
<evidence type="ECO:0000313" key="3">
    <source>
        <dbReference type="Proteomes" id="UP000054018"/>
    </source>
</evidence>
<dbReference type="Proteomes" id="UP000054018">
    <property type="component" value="Unassembled WGS sequence"/>
</dbReference>
<keyword evidence="3" id="KW-1185">Reference proteome</keyword>
<protein>
    <submittedName>
        <fullName evidence="2">Uncharacterized protein</fullName>
    </submittedName>
</protein>
<feature type="non-terminal residue" evidence="2">
    <location>
        <position position="1"/>
    </location>
</feature>
<dbReference type="AlphaFoldDB" id="A0A0C9YYU8"/>
<accession>A0A0C9YYU8</accession>
<name>A0A0C9YYU8_9AGAM</name>
<dbReference type="OrthoDB" id="2639200at2759"/>
<reference evidence="2 3" key="1">
    <citation type="submission" date="2014-04" db="EMBL/GenBank/DDBJ databases">
        <authorList>
            <consortium name="DOE Joint Genome Institute"/>
            <person name="Kuo A."/>
            <person name="Kohler A."/>
            <person name="Costa M.D."/>
            <person name="Nagy L.G."/>
            <person name="Floudas D."/>
            <person name="Copeland A."/>
            <person name="Barry K.W."/>
            <person name="Cichocki N."/>
            <person name="Veneault-Fourrey C."/>
            <person name="LaButti K."/>
            <person name="Lindquist E.A."/>
            <person name="Lipzen A."/>
            <person name="Lundell T."/>
            <person name="Morin E."/>
            <person name="Murat C."/>
            <person name="Sun H."/>
            <person name="Tunlid A."/>
            <person name="Henrissat B."/>
            <person name="Grigoriev I.V."/>
            <person name="Hibbett D.S."/>
            <person name="Martin F."/>
            <person name="Nordberg H.P."/>
            <person name="Cantor M.N."/>
            <person name="Hua S.X."/>
        </authorList>
    </citation>
    <scope>NUCLEOTIDE SEQUENCE [LARGE SCALE GENOMIC DNA]</scope>
    <source>
        <strain evidence="2 3">441</strain>
    </source>
</reference>
<keyword evidence="1" id="KW-0472">Membrane</keyword>
<reference evidence="3" key="2">
    <citation type="submission" date="2015-01" db="EMBL/GenBank/DDBJ databases">
        <title>Evolutionary Origins and Diversification of the Mycorrhizal Mutualists.</title>
        <authorList>
            <consortium name="DOE Joint Genome Institute"/>
            <consortium name="Mycorrhizal Genomics Consortium"/>
            <person name="Kohler A."/>
            <person name="Kuo A."/>
            <person name="Nagy L.G."/>
            <person name="Floudas D."/>
            <person name="Copeland A."/>
            <person name="Barry K.W."/>
            <person name="Cichocki N."/>
            <person name="Veneault-Fourrey C."/>
            <person name="LaButti K."/>
            <person name="Lindquist E.A."/>
            <person name="Lipzen A."/>
            <person name="Lundell T."/>
            <person name="Morin E."/>
            <person name="Murat C."/>
            <person name="Riley R."/>
            <person name="Ohm R."/>
            <person name="Sun H."/>
            <person name="Tunlid A."/>
            <person name="Henrissat B."/>
            <person name="Grigoriev I.V."/>
            <person name="Hibbett D.S."/>
            <person name="Martin F."/>
        </authorList>
    </citation>
    <scope>NUCLEOTIDE SEQUENCE [LARGE SCALE GENOMIC DNA]</scope>
    <source>
        <strain evidence="3">441</strain>
    </source>
</reference>
<dbReference type="SUPFAM" id="SSF53098">
    <property type="entry name" value="Ribonuclease H-like"/>
    <property type="match status" value="1"/>
</dbReference>
<evidence type="ECO:0000256" key="1">
    <source>
        <dbReference type="SAM" id="Phobius"/>
    </source>
</evidence>
<keyword evidence="1" id="KW-0812">Transmembrane</keyword>
<feature type="non-terminal residue" evidence="2">
    <location>
        <position position="133"/>
    </location>
</feature>
<dbReference type="InterPro" id="IPR012337">
    <property type="entry name" value="RNaseH-like_sf"/>
</dbReference>
<proteinExistence type="predicted"/>
<evidence type="ECO:0000313" key="2">
    <source>
        <dbReference type="EMBL" id="KIK19119.1"/>
    </source>
</evidence>
<sequence>QDWFKSPDGQPVQVPETQLLCDVRTRWDSTFYMINCLCILHLPIDCFLLLPAQKDITHYRMSDMDWFVLQEYEILLDIPHKVQQRMSSEKRATLNCTVPSFELFMTAWEKLCKTNKRIAPFIDVSLKWAKQYY</sequence>
<gene>
    <name evidence="2" type="ORF">PISMIDRAFT_74708</name>
</gene>
<dbReference type="STRING" id="765257.A0A0C9YYU8"/>